<keyword evidence="4" id="KW-0804">Transcription</keyword>
<feature type="domain" description="HTH merR-type" evidence="5">
    <location>
        <begin position="14"/>
        <end position="84"/>
    </location>
</feature>
<name>A0A858BSV3_9FIRM</name>
<dbReference type="Gene3D" id="1.10.1660.10">
    <property type="match status" value="1"/>
</dbReference>
<keyword evidence="3" id="KW-0238">DNA-binding</keyword>
<keyword evidence="7" id="KW-1185">Reference proteome</keyword>
<dbReference type="SUPFAM" id="SSF55136">
    <property type="entry name" value="Probable bacterial effector-binding domain"/>
    <property type="match status" value="1"/>
</dbReference>
<accession>A0A858BSV3</accession>
<dbReference type="InterPro" id="IPR000551">
    <property type="entry name" value="MerR-type_HTH_dom"/>
</dbReference>
<reference evidence="6 7" key="1">
    <citation type="submission" date="2020-02" db="EMBL/GenBank/DDBJ databases">
        <authorList>
            <person name="Kim Y.B."/>
            <person name="Roh S.W."/>
        </authorList>
    </citation>
    <scope>NUCLEOTIDE SEQUENCE [LARGE SCALE GENOMIC DNA]</scope>
    <source>
        <strain evidence="6 7">DSM 103574</strain>
    </source>
</reference>
<evidence type="ECO:0000256" key="4">
    <source>
        <dbReference type="ARBA" id="ARBA00023163"/>
    </source>
</evidence>
<dbReference type="InterPro" id="IPR029442">
    <property type="entry name" value="GyrI-like"/>
</dbReference>
<protein>
    <submittedName>
        <fullName evidence="6">MerR family transcriptional regulator</fullName>
    </submittedName>
</protein>
<dbReference type="SMART" id="SM00422">
    <property type="entry name" value="HTH_MERR"/>
    <property type="match status" value="1"/>
</dbReference>
<dbReference type="PROSITE" id="PS50937">
    <property type="entry name" value="HTH_MERR_2"/>
    <property type="match status" value="1"/>
</dbReference>
<dbReference type="Pfam" id="PF13411">
    <property type="entry name" value="MerR_1"/>
    <property type="match status" value="1"/>
</dbReference>
<dbReference type="PANTHER" id="PTHR30204">
    <property type="entry name" value="REDOX-CYCLING DRUG-SENSING TRANSCRIPTIONAL ACTIVATOR SOXR"/>
    <property type="match status" value="1"/>
</dbReference>
<evidence type="ECO:0000313" key="6">
    <source>
        <dbReference type="EMBL" id="QIB67874.1"/>
    </source>
</evidence>
<sequence>MTEKVQQETGKRGLLTVGEMARLFHMNIRTLRYYDQLGILKPEYVNPETKYRYYSTNQFERMNTIKYLRALDVPLEKIASFFNEKDVNTMLSIFADQRERVLEKQRQLIQIERKLTNRMEQIQAALSAPYGQVTVKQLPQRELVLLEKDFTLADDLELLIRDLSRDHRLDEAIFLGKVGVSISQQDLEKNQIKRFSSIFLVLEAEDNFAESDGALPAASYATVQYQGTHQAAAPYYRLLLDYLAARGLKMTGDSVEITIIDWGMTNDSNKFVTELQIPFIAPKMLKF</sequence>
<dbReference type="EMBL" id="CP048649">
    <property type="protein sequence ID" value="QIB67874.1"/>
    <property type="molecule type" value="Genomic_DNA"/>
</dbReference>
<proteinExistence type="predicted"/>
<dbReference type="SUPFAM" id="SSF46955">
    <property type="entry name" value="Putative DNA-binding domain"/>
    <property type="match status" value="1"/>
</dbReference>
<dbReference type="RefSeq" id="WP_163064794.1">
    <property type="nucleotide sequence ID" value="NZ_CP048649.1"/>
</dbReference>
<keyword evidence="1" id="KW-0678">Repressor</keyword>
<dbReference type="Gene3D" id="3.20.80.10">
    <property type="entry name" value="Regulatory factor, effector binding domain"/>
    <property type="match status" value="1"/>
</dbReference>
<dbReference type="Pfam" id="PF06445">
    <property type="entry name" value="GyrI-like"/>
    <property type="match status" value="1"/>
</dbReference>
<dbReference type="InterPro" id="IPR009061">
    <property type="entry name" value="DNA-bd_dom_put_sf"/>
</dbReference>
<evidence type="ECO:0000256" key="3">
    <source>
        <dbReference type="ARBA" id="ARBA00023125"/>
    </source>
</evidence>
<dbReference type="GO" id="GO:0003700">
    <property type="term" value="F:DNA-binding transcription factor activity"/>
    <property type="evidence" value="ECO:0007669"/>
    <property type="project" value="InterPro"/>
</dbReference>
<dbReference type="CDD" id="cd01107">
    <property type="entry name" value="HTH_BmrR"/>
    <property type="match status" value="1"/>
</dbReference>
<gene>
    <name evidence="6" type="ORF">Ami103574_00480</name>
</gene>
<evidence type="ECO:0000256" key="1">
    <source>
        <dbReference type="ARBA" id="ARBA00022491"/>
    </source>
</evidence>
<evidence type="ECO:0000256" key="2">
    <source>
        <dbReference type="ARBA" id="ARBA00023015"/>
    </source>
</evidence>
<dbReference type="GO" id="GO:0003677">
    <property type="term" value="F:DNA binding"/>
    <property type="evidence" value="ECO:0007669"/>
    <property type="project" value="UniProtKB-KW"/>
</dbReference>
<keyword evidence="2" id="KW-0805">Transcription regulation</keyword>
<dbReference type="InterPro" id="IPR011256">
    <property type="entry name" value="Reg_factor_effector_dom_sf"/>
</dbReference>
<organism evidence="6 7">
    <name type="scientific">Aminipila butyrica</name>
    <dbReference type="NCBI Taxonomy" id="433296"/>
    <lineage>
        <taxon>Bacteria</taxon>
        <taxon>Bacillati</taxon>
        <taxon>Bacillota</taxon>
        <taxon>Clostridia</taxon>
        <taxon>Peptostreptococcales</taxon>
        <taxon>Anaerovoracaceae</taxon>
        <taxon>Aminipila</taxon>
    </lineage>
</organism>
<evidence type="ECO:0000313" key="7">
    <source>
        <dbReference type="Proteomes" id="UP000466848"/>
    </source>
</evidence>
<dbReference type="PANTHER" id="PTHR30204:SF69">
    <property type="entry name" value="MERR-FAMILY TRANSCRIPTIONAL REGULATOR"/>
    <property type="match status" value="1"/>
</dbReference>
<dbReference type="AlphaFoldDB" id="A0A858BSV3"/>
<dbReference type="Proteomes" id="UP000466848">
    <property type="component" value="Chromosome"/>
</dbReference>
<dbReference type="KEGG" id="abut:Ami103574_00480"/>
<evidence type="ECO:0000259" key="5">
    <source>
        <dbReference type="PROSITE" id="PS50937"/>
    </source>
</evidence>
<dbReference type="InterPro" id="IPR047057">
    <property type="entry name" value="MerR_fam"/>
</dbReference>